<reference evidence="3 4" key="1">
    <citation type="submission" date="2024-09" db="EMBL/GenBank/DDBJ databases">
        <title>Chromosome-scale assembly of Riccia sorocarpa.</title>
        <authorList>
            <person name="Paukszto L."/>
        </authorList>
    </citation>
    <scope>NUCLEOTIDE SEQUENCE [LARGE SCALE GENOMIC DNA]</scope>
    <source>
        <strain evidence="3">LP-2024</strain>
        <tissue evidence="3">Aerial parts of the thallus</tissue>
    </source>
</reference>
<dbReference type="AlphaFoldDB" id="A0ABD3GZC2"/>
<evidence type="ECO:0000313" key="4">
    <source>
        <dbReference type="Proteomes" id="UP001633002"/>
    </source>
</evidence>
<evidence type="ECO:0000256" key="1">
    <source>
        <dbReference type="SAM" id="MobiDB-lite"/>
    </source>
</evidence>
<name>A0ABD3GZC2_9MARC</name>
<protein>
    <recommendedName>
        <fullName evidence="2">Reverse transcriptase domain-containing protein</fullName>
    </recommendedName>
</protein>
<accession>A0ABD3GZC2</accession>
<dbReference type="EMBL" id="JBJQOH010000006">
    <property type="protein sequence ID" value="KAL3683214.1"/>
    <property type="molecule type" value="Genomic_DNA"/>
</dbReference>
<dbReference type="PANTHER" id="PTHR31635">
    <property type="entry name" value="REVERSE TRANSCRIPTASE DOMAIN-CONTAINING PROTEIN-RELATED"/>
    <property type="match status" value="1"/>
</dbReference>
<gene>
    <name evidence="3" type="ORF">R1sor_001236</name>
</gene>
<evidence type="ECO:0000259" key="2">
    <source>
        <dbReference type="PROSITE" id="PS50878"/>
    </source>
</evidence>
<keyword evidence="4" id="KW-1185">Reference proteome</keyword>
<feature type="compositionally biased region" description="Basic and acidic residues" evidence="1">
    <location>
        <begin position="471"/>
        <end position="483"/>
    </location>
</feature>
<feature type="domain" description="Reverse transcriptase" evidence="2">
    <location>
        <begin position="1"/>
        <end position="230"/>
    </location>
</feature>
<proteinExistence type="predicted"/>
<dbReference type="PANTHER" id="PTHR31635:SF196">
    <property type="entry name" value="REVERSE TRANSCRIPTASE DOMAIN-CONTAINING PROTEIN-RELATED"/>
    <property type="match status" value="1"/>
</dbReference>
<feature type="region of interest" description="Disordered" evidence="1">
    <location>
        <begin position="458"/>
        <end position="483"/>
    </location>
</feature>
<evidence type="ECO:0000313" key="3">
    <source>
        <dbReference type="EMBL" id="KAL3683214.1"/>
    </source>
</evidence>
<comment type="caution">
    <text evidence="3">The sequence shown here is derived from an EMBL/GenBank/DDBJ whole genome shotgun (WGS) entry which is preliminary data.</text>
</comment>
<dbReference type="Pfam" id="PF00078">
    <property type="entry name" value="RVT_1"/>
    <property type="match status" value="1"/>
</dbReference>
<dbReference type="CDD" id="cd01650">
    <property type="entry name" value="RT_nLTR_like"/>
    <property type="match status" value="1"/>
</dbReference>
<organism evidence="3 4">
    <name type="scientific">Riccia sorocarpa</name>
    <dbReference type="NCBI Taxonomy" id="122646"/>
    <lineage>
        <taxon>Eukaryota</taxon>
        <taxon>Viridiplantae</taxon>
        <taxon>Streptophyta</taxon>
        <taxon>Embryophyta</taxon>
        <taxon>Marchantiophyta</taxon>
        <taxon>Marchantiopsida</taxon>
        <taxon>Marchantiidae</taxon>
        <taxon>Marchantiales</taxon>
        <taxon>Ricciaceae</taxon>
        <taxon>Riccia</taxon>
    </lineage>
</organism>
<dbReference type="Proteomes" id="UP001633002">
    <property type="component" value="Unassembled WGS sequence"/>
</dbReference>
<dbReference type="PROSITE" id="PS50878">
    <property type="entry name" value="RT_POL"/>
    <property type="match status" value="1"/>
</dbReference>
<sequence length="551" mass="61766">MAVHLKEMLPGLIDTQQTGFVAGQNIIDNILSLRLGQEWAQVTDQEVIFMKLDFMKAYDRVAHGFLWDTLDAMGMGEESVDRIKGLIEGGTLEVHVNGSFTEEIVIGRGVRQGCPLAPLLFAITTQPLMRALREEERRGNIQGLNIGDNHSLLHQLFADDTGICITAEERQFDSLKEVIREFESASGACLNLQKSIVMQLTPGPQPAWMEQSGCEIARPRTTFKYLGAASSSPIDETAITREIVQKLVKKLKHWSNRLLSWPAKTILLKHVLAATPLYQLMSIGMCKDGLEELERLCRNFLWGWNEEGNPKHALIAWERIAQEKKNGGLGWTSFIVMADALHVRLVGKILEGGDTEWIHLAHSFILRTLRRGAYQGECRQWTIPECLLLLPLTKIEGSPTLTRILGSWHTHRARKRLRWVNEIGVVQVTKGGTEELEGPGRLEVGIRMRRIPMAQPDKGLETASCTGGRIQRNDGGEIGKSEPDVGVAPEMGVIVGSTYTIQKKSVALANFTERIIYQQASNRHGISQWELQQVRGRARNCKPYLMVMQED</sequence>
<dbReference type="InterPro" id="IPR000477">
    <property type="entry name" value="RT_dom"/>
</dbReference>